<dbReference type="AlphaFoldDB" id="A0A1Y6E9D1"/>
<dbReference type="Pfam" id="PF01966">
    <property type="entry name" value="HD"/>
    <property type="match status" value="1"/>
</dbReference>
<keyword evidence="3" id="KW-1185">Reference proteome</keyword>
<name>A0A1Y6E9D1_9GAMM</name>
<dbReference type="PANTHER" id="PTHR35569">
    <property type="entry name" value="CYANAMIDE HYDRATASE DDI2-RELATED"/>
    <property type="match status" value="1"/>
</dbReference>
<evidence type="ECO:0000313" key="3">
    <source>
        <dbReference type="Proteomes" id="UP000194450"/>
    </source>
</evidence>
<dbReference type="SUPFAM" id="SSF109604">
    <property type="entry name" value="HD-domain/PDEase-like"/>
    <property type="match status" value="1"/>
</dbReference>
<protein>
    <submittedName>
        <fullName evidence="2">HD domain-containing protein</fullName>
    </submittedName>
</protein>
<dbReference type="InterPro" id="IPR006674">
    <property type="entry name" value="HD_domain"/>
</dbReference>
<evidence type="ECO:0000313" key="2">
    <source>
        <dbReference type="EMBL" id="SMQ59119.1"/>
    </source>
</evidence>
<proteinExistence type="predicted"/>
<feature type="domain" description="HD" evidence="1">
    <location>
        <begin position="88"/>
        <end position="173"/>
    </location>
</feature>
<sequence length="262" mass="29295">MAKPYLGSFDWGEHSNGILSGSDKLKVLQLLVKSQLGQAFSRLGQKLGLDKQNLARLNFDAIKAPDTSFCKAAHMEALTIYSPELMFHCIRTYLFACLFGQYHNQQPDFELLYTGCLLHDVGLTSSNQCQCTSTGFQVVGARYAYDFAERHSQLASRRVPLYESISYHLNPFVPFTDQTVEAALLQRGAMLDVIGLNHHQLGKQVIQRVNKFAPRDGFTEAIVGSMQNIEHAVGSHAHFLAKLGFEKLASTNKIDTMVETYE</sequence>
<reference evidence="3" key="1">
    <citation type="submission" date="2017-04" db="EMBL/GenBank/DDBJ databases">
        <authorList>
            <person name="Varghese N."/>
            <person name="Submissions S."/>
        </authorList>
    </citation>
    <scope>NUCLEOTIDE SEQUENCE [LARGE SCALE GENOMIC DNA]</scope>
</reference>
<dbReference type="Gene3D" id="1.10.3210.10">
    <property type="entry name" value="Hypothetical protein af1432"/>
    <property type="match status" value="1"/>
</dbReference>
<gene>
    <name evidence="2" type="ORF">SAMN06297229_0218</name>
</gene>
<organism evidence="2 3">
    <name type="scientific">Pseudidiomarina planktonica</name>
    <dbReference type="NCBI Taxonomy" id="1323738"/>
    <lineage>
        <taxon>Bacteria</taxon>
        <taxon>Pseudomonadati</taxon>
        <taxon>Pseudomonadota</taxon>
        <taxon>Gammaproteobacteria</taxon>
        <taxon>Alteromonadales</taxon>
        <taxon>Idiomarinaceae</taxon>
        <taxon>Pseudidiomarina</taxon>
    </lineage>
</organism>
<dbReference type="OrthoDB" id="8478129at2"/>
<evidence type="ECO:0000259" key="1">
    <source>
        <dbReference type="Pfam" id="PF01966"/>
    </source>
</evidence>
<dbReference type="EMBL" id="FXWH01000001">
    <property type="protein sequence ID" value="SMQ59119.1"/>
    <property type="molecule type" value="Genomic_DNA"/>
</dbReference>
<dbReference type="InterPro" id="IPR003607">
    <property type="entry name" value="HD/PDEase_dom"/>
</dbReference>
<dbReference type="CDD" id="cd00077">
    <property type="entry name" value="HDc"/>
    <property type="match status" value="1"/>
</dbReference>
<dbReference type="PANTHER" id="PTHR35569:SF1">
    <property type="entry name" value="CYANAMIDE HYDRATASE DDI2-RELATED"/>
    <property type="match status" value="1"/>
</dbReference>
<accession>A0A1Y6E9D1</accession>
<dbReference type="RefSeq" id="WP_086433416.1">
    <property type="nucleotide sequence ID" value="NZ_FXWH01000001.1"/>
</dbReference>
<dbReference type="Proteomes" id="UP000194450">
    <property type="component" value="Unassembled WGS sequence"/>
</dbReference>